<evidence type="ECO:0000313" key="3">
    <source>
        <dbReference type="Proteomes" id="UP000825935"/>
    </source>
</evidence>
<evidence type="ECO:0000313" key="2">
    <source>
        <dbReference type="EMBL" id="KAH7437478.1"/>
    </source>
</evidence>
<dbReference type="OrthoDB" id="1915609at2759"/>
<keyword evidence="3" id="KW-1185">Reference proteome</keyword>
<organism evidence="2 3">
    <name type="scientific">Ceratopteris richardii</name>
    <name type="common">Triangle waterfern</name>
    <dbReference type="NCBI Taxonomy" id="49495"/>
    <lineage>
        <taxon>Eukaryota</taxon>
        <taxon>Viridiplantae</taxon>
        <taxon>Streptophyta</taxon>
        <taxon>Embryophyta</taxon>
        <taxon>Tracheophyta</taxon>
        <taxon>Polypodiopsida</taxon>
        <taxon>Polypodiidae</taxon>
        <taxon>Polypodiales</taxon>
        <taxon>Pteridineae</taxon>
        <taxon>Pteridaceae</taxon>
        <taxon>Parkerioideae</taxon>
        <taxon>Ceratopteris</taxon>
    </lineage>
</organism>
<dbReference type="Proteomes" id="UP000825935">
    <property type="component" value="Chromosome 5"/>
</dbReference>
<accession>A0A8T2URU8</accession>
<sequence>MRKSFTCASRNLAGRTSFAKELGYGSSLPQGTQRIVLSIGLVNRSVRQGSSTSGWDVGNPPTEEKHPGDAHSEEGEKKVPDARREQVDTPNLHKEKSTREFFHEKAREVEERLSKERSEGKDPRE</sequence>
<comment type="caution">
    <text evidence="2">The sequence shown here is derived from an EMBL/GenBank/DDBJ whole genome shotgun (WGS) entry which is preliminary data.</text>
</comment>
<dbReference type="AlphaFoldDB" id="A0A8T2URU8"/>
<feature type="region of interest" description="Disordered" evidence="1">
    <location>
        <begin position="47"/>
        <end position="125"/>
    </location>
</feature>
<reference evidence="2" key="1">
    <citation type="submission" date="2021-08" db="EMBL/GenBank/DDBJ databases">
        <title>WGS assembly of Ceratopteris richardii.</title>
        <authorList>
            <person name="Marchant D.B."/>
            <person name="Chen G."/>
            <person name="Jenkins J."/>
            <person name="Shu S."/>
            <person name="Leebens-Mack J."/>
            <person name="Grimwood J."/>
            <person name="Schmutz J."/>
            <person name="Soltis P."/>
            <person name="Soltis D."/>
            <person name="Chen Z.-H."/>
        </authorList>
    </citation>
    <scope>NUCLEOTIDE SEQUENCE</scope>
    <source>
        <strain evidence="2">Whitten #5841</strain>
        <tissue evidence="2">Leaf</tissue>
    </source>
</reference>
<evidence type="ECO:0000256" key="1">
    <source>
        <dbReference type="SAM" id="MobiDB-lite"/>
    </source>
</evidence>
<gene>
    <name evidence="2" type="ORF">KP509_05G074300</name>
</gene>
<name>A0A8T2URU8_CERRI</name>
<feature type="compositionally biased region" description="Basic and acidic residues" evidence="1">
    <location>
        <begin position="62"/>
        <end position="125"/>
    </location>
</feature>
<protein>
    <submittedName>
        <fullName evidence="2">Uncharacterized protein</fullName>
    </submittedName>
</protein>
<proteinExistence type="predicted"/>
<dbReference type="EMBL" id="CM035410">
    <property type="protein sequence ID" value="KAH7437478.1"/>
    <property type="molecule type" value="Genomic_DNA"/>
</dbReference>